<sequence length="395" mass="42109">MSRIVIVGGSLGGLRATEALLAKGWEGGIVVIGAERHPPYTRPPLSKGLLAAAPDLAAVELRRRPDTGAVDWRFGVSAVHADLEARRLTLSDGSVIAYDGIVAATGVRPRRLPEHLTDNGFTLRTLDDCTALRPLLNQGTRLAIVGAGFIGCEIAATASGLGCSVDVIALDRTPMVLPLSEVVGTAIRRRHEARGIRFHLGRSVQAVDSSPSGHVLSLDDGSRVECDVFVEAIGSQPCVEWLEGNGLDLANGVECDNSMRMGGRSGAVAVGDVARFPNPLFDDVPRRVEHWQMATETAARAAATLLADLSGTPTEPKPFRPLPWFWSDQFEMKLQSFGSPALGEHIEVLEGDLAGEAAIGYYRGKQLVGVVLLGMPKAAPRLRREILDSLTLEPA</sequence>
<dbReference type="GO" id="GO:0005737">
    <property type="term" value="C:cytoplasm"/>
    <property type="evidence" value="ECO:0007669"/>
    <property type="project" value="TreeGrafter"/>
</dbReference>
<dbReference type="Pfam" id="PF07992">
    <property type="entry name" value="Pyr_redox_2"/>
    <property type="match status" value="1"/>
</dbReference>
<dbReference type="PANTHER" id="PTHR43557:SF2">
    <property type="entry name" value="RIESKE DOMAIN-CONTAINING PROTEIN-RELATED"/>
    <property type="match status" value="1"/>
</dbReference>
<comment type="cofactor">
    <cofactor evidence="1">
        <name>FAD</name>
        <dbReference type="ChEBI" id="CHEBI:57692"/>
    </cofactor>
</comment>
<evidence type="ECO:0000256" key="1">
    <source>
        <dbReference type="ARBA" id="ARBA00001974"/>
    </source>
</evidence>
<dbReference type="Proteomes" id="UP000657574">
    <property type="component" value="Unassembled WGS sequence"/>
</dbReference>
<evidence type="ECO:0000259" key="6">
    <source>
        <dbReference type="Pfam" id="PF14759"/>
    </source>
</evidence>
<dbReference type="InterPro" id="IPR016156">
    <property type="entry name" value="FAD/NAD-linked_Rdtase_dimer_sf"/>
</dbReference>
<keyword evidence="8" id="KW-1185">Reference proteome</keyword>
<comment type="caution">
    <text evidence="7">The sequence shown here is derived from an EMBL/GenBank/DDBJ whole genome shotgun (WGS) entry which is preliminary data.</text>
</comment>
<dbReference type="InterPro" id="IPR050446">
    <property type="entry name" value="FAD-oxidoreductase/Apoptosis"/>
</dbReference>
<dbReference type="SUPFAM" id="SSF51905">
    <property type="entry name" value="FAD/NAD(P)-binding domain"/>
    <property type="match status" value="1"/>
</dbReference>
<feature type="domain" description="FAD/NAD(P)-binding" evidence="5">
    <location>
        <begin position="3"/>
        <end position="297"/>
    </location>
</feature>
<evidence type="ECO:0000256" key="2">
    <source>
        <dbReference type="ARBA" id="ARBA00022630"/>
    </source>
</evidence>
<evidence type="ECO:0000313" key="7">
    <source>
        <dbReference type="EMBL" id="GGJ35434.1"/>
    </source>
</evidence>
<organism evidence="7 8">
    <name type="scientific">Streptomyces brasiliensis</name>
    <dbReference type="NCBI Taxonomy" id="1954"/>
    <lineage>
        <taxon>Bacteria</taxon>
        <taxon>Bacillati</taxon>
        <taxon>Actinomycetota</taxon>
        <taxon>Actinomycetes</taxon>
        <taxon>Kitasatosporales</taxon>
        <taxon>Streptomycetaceae</taxon>
        <taxon>Streptomyces</taxon>
    </lineage>
</organism>
<keyword evidence="4" id="KW-0560">Oxidoreductase</keyword>
<dbReference type="InterPro" id="IPR036188">
    <property type="entry name" value="FAD/NAD-bd_sf"/>
</dbReference>
<evidence type="ECO:0000259" key="5">
    <source>
        <dbReference type="Pfam" id="PF07992"/>
    </source>
</evidence>
<evidence type="ECO:0000256" key="4">
    <source>
        <dbReference type="ARBA" id="ARBA00023002"/>
    </source>
</evidence>
<evidence type="ECO:0000256" key="3">
    <source>
        <dbReference type="ARBA" id="ARBA00022827"/>
    </source>
</evidence>
<dbReference type="Gene3D" id="3.50.50.60">
    <property type="entry name" value="FAD/NAD(P)-binding domain"/>
    <property type="match status" value="2"/>
</dbReference>
<dbReference type="InterPro" id="IPR028202">
    <property type="entry name" value="Reductase_C"/>
</dbReference>
<dbReference type="PRINTS" id="PR00368">
    <property type="entry name" value="FADPNR"/>
</dbReference>
<dbReference type="EMBL" id="BMQA01000019">
    <property type="protein sequence ID" value="GGJ35434.1"/>
    <property type="molecule type" value="Genomic_DNA"/>
</dbReference>
<protein>
    <submittedName>
        <fullName evidence="7">Pyridine nucleotide-disulfide oxidoreductase</fullName>
    </submittedName>
</protein>
<dbReference type="Gene3D" id="3.30.390.30">
    <property type="match status" value="1"/>
</dbReference>
<proteinExistence type="predicted"/>
<name>A0A917KXX8_9ACTN</name>
<dbReference type="Pfam" id="PF14759">
    <property type="entry name" value="Reductase_C"/>
    <property type="match status" value="1"/>
</dbReference>
<dbReference type="SUPFAM" id="SSF55424">
    <property type="entry name" value="FAD/NAD-linked reductases, dimerisation (C-terminal) domain"/>
    <property type="match status" value="1"/>
</dbReference>
<dbReference type="GO" id="GO:0016651">
    <property type="term" value="F:oxidoreductase activity, acting on NAD(P)H"/>
    <property type="evidence" value="ECO:0007669"/>
    <property type="project" value="TreeGrafter"/>
</dbReference>
<reference evidence="7" key="2">
    <citation type="submission" date="2020-09" db="EMBL/GenBank/DDBJ databases">
        <authorList>
            <person name="Sun Q."/>
            <person name="Ohkuma M."/>
        </authorList>
    </citation>
    <scope>NUCLEOTIDE SEQUENCE</scope>
    <source>
        <strain evidence="7">JCM 3086</strain>
    </source>
</reference>
<dbReference type="RefSeq" id="WP_189313795.1">
    <property type="nucleotide sequence ID" value="NZ_BMQA01000019.1"/>
</dbReference>
<reference evidence="7" key="1">
    <citation type="journal article" date="2014" name="Int. J. Syst. Evol. Microbiol.">
        <title>Complete genome sequence of Corynebacterium casei LMG S-19264T (=DSM 44701T), isolated from a smear-ripened cheese.</title>
        <authorList>
            <consortium name="US DOE Joint Genome Institute (JGI-PGF)"/>
            <person name="Walter F."/>
            <person name="Albersmeier A."/>
            <person name="Kalinowski J."/>
            <person name="Ruckert C."/>
        </authorList>
    </citation>
    <scope>NUCLEOTIDE SEQUENCE</scope>
    <source>
        <strain evidence="7">JCM 3086</strain>
    </source>
</reference>
<accession>A0A917KXX8</accession>
<evidence type="ECO:0000313" key="8">
    <source>
        <dbReference type="Proteomes" id="UP000657574"/>
    </source>
</evidence>
<dbReference type="InterPro" id="IPR023753">
    <property type="entry name" value="FAD/NAD-binding_dom"/>
</dbReference>
<keyword evidence="2" id="KW-0285">Flavoprotein</keyword>
<gene>
    <name evidence="7" type="primary">hcaD</name>
    <name evidence="7" type="ORF">GCM10010121_053370</name>
</gene>
<dbReference type="PANTHER" id="PTHR43557">
    <property type="entry name" value="APOPTOSIS-INDUCING FACTOR 1"/>
    <property type="match status" value="1"/>
</dbReference>
<keyword evidence="3" id="KW-0274">FAD</keyword>
<feature type="domain" description="Reductase C-terminal" evidence="6">
    <location>
        <begin position="324"/>
        <end position="387"/>
    </location>
</feature>
<dbReference type="AlphaFoldDB" id="A0A917KXX8"/>